<gene>
    <name evidence="1" type="ORF">SSCH_2560001</name>
</gene>
<dbReference type="Proteomes" id="UP000046155">
    <property type="component" value="Unassembled WGS sequence"/>
</dbReference>
<reference evidence="2" key="1">
    <citation type="submission" date="2015-01" db="EMBL/GenBank/DDBJ databases">
        <authorList>
            <person name="Manzoor Shahid"/>
            <person name="Zubair Saima"/>
        </authorList>
    </citation>
    <scope>NUCLEOTIDE SEQUENCE [LARGE SCALE GENOMIC DNA]</scope>
    <source>
        <strain evidence="2">Sp3</strain>
    </source>
</reference>
<organism evidence="1 2">
    <name type="scientific">Syntrophaceticus schinkii</name>
    <dbReference type="NCBI Taxonomy" id="499207"/>
    <lineage>
        <taxon>Bacteria</taxon>
        <taxon>Bacillati</taxon>
        <taxon>Bacillota</taxon>
        <taxon>Clostridia</taxon>
        <taxon>Thermoanaerobacterales</taxon>
        <taxon>Thermoanaerobacterales Family III. Incertae Sedis</taxon>
        <taxon>Syntrophaceticus</taxon>
    </lineage>
</organism>
<evidence type="ECO:0000313" key="1">
    <source>
        <dbReference type="EMBL" id="CEO88768.1"/>
    </source>
</evidence>
<dbReference type="AlphaFoldDB" id="A0A0B7MKS1"/>
<proteinExistence type="predicted"/>
<keyword evidence="2" id="KW-1185">Reference proteome</keyword>
<name>A0A0B7MKS1_9FIRM</name>
<protein>
    <submittedName>
        <fullName evidence="1">Uncharacterized protein</fullName>
    </submittedName>
</protein>
<evidence type="ECO:0000313" key="2">
    <source>
        <dbReference type="Proteomes" id="UP000046155"/>
    </source>
</evidence>
<sequence>MLSGKRWELNFTNKRLTLGGDKKKFWLKPKNKVLHYIFVTKSKDRYPMCIKGLRPFICHFGVKVRM</sequence>
<dbReference type="EMBL" id="CDRZ01000175">
    <property type="protein sequence ID" value="CEO88768.1"/>
    <property type="molecule type" value="Genomic_DNA"/>
</dbReference>
<accession>A0A0B7MKS1</accession>